<dbReference type="Proteomes" id="UP000030665">
    <property type="component" value="Unassembled WGS sequence"/>
</dbReference>
<dbReference type="GO" id="GO:0005886">
    <property type="term" value="C:plasma membrane"/>
    <property type="evidence" value="ECO:0007669"/>
    <property type="project" value="TreeGrafter"/>
</dbReference>
<dbReference type="EMBL" id="HG806421">
    <property type="protein sequence ID" value="CDW58823.1"/>
    <property type="molecule type" value="Genomic_DNA"/>
</dbReference>
<organism evidence="5 6">
    <name type="scientific">Trichuris trichiura</name>
    <name type="common">Whipworm</name>
    <name type="synonym">Trichocephalus trichiurus</name>
    <dbReference type="NCBI Taxonomy" id="36087"/>
    <lineage>
        <taxon>Eukaryota</taxon>
        <taxon>Metazoa</taxon>
        <taxon>Ecdysozoa</taxon>
        <taxon>Nematoda</taxon>
        <taxon>Enoplea</taxon>
        <taxon>Dorylaimia</taxon>
        <taxon>Trichinellida</taxon>
        <taxon>Trichuridae</taxon>
        <taxon>Trichuris</taxon>
    </lineage>
</organism>
<keyword evidence="2" id="KW-0406">Ion transport</keyword>
<feature type="region of interest" description="Disordered" evidence="4">
    <location>
        <begin position="37"/>
        <end position="75"/>
    </location>
</feature>
<dbReference type="OrthoDB" id="4564at2759"/>
<dbReference type="SUPFAM" id="SSF54631">
    <property type="entry name" value="CBS-domain pair"/>
    <property type="match status" value="1"/>
</dbReference>
<dbReference type="GO" id="GO:0005247">
    <property type="term" value="F:voltage-gated chloride channel activity"/>
    <property type="evidence" value="ECO:0007669"/>
    <property type="project" value="TreeGrafter"/>
</dbReference>
<accession>A0A077ZGQ0</accession>
<reference evidence="5" key="1">
    <citation type="submission" date="2014-01" db="EMBL/GenBank/DDBJ databases">
        <authorList>
            <person name="Aslett M."/>
        </authorList>
    </citation>
    <scope>NUCLEOTIDE SEQUENCE</scope>
</reference>
<gene>
    <name evidence="5" type="ORF">TTRE_0000714801</name>
</gene>
<dbReference type="STRING" id="36087.A0A077ZGQ0"/>
<reference evidence="5" key="2">
    <citation type="submission" date="2014-03" db="EMBL/GenBank/DDBJ databases">
        <title>The whipworm genome and dual-species transcriptomics of an intimate host-pathogen interaction.</title>
        <authorList>
            <person name="Foth B.J."/>
            <person name="Tsai I.J."/>
            <person name="Reid A.J."/>
            <person name="Bancroft A.J."/>
            <person name="Nichol S."/>
            <person name="Tracey A."/>
            <person name="Holroyd N."/>
            <person name="Cotton J.A."/>
            <person name="Stanley E.J."/>
            <person name="Zarowiecki M."/>
            <person name="Liu J.Z."/>
            <person name="Huckvale T."/>
            <person name="Cooper P.J."/>
            <person name="Grencis R.K."/>
            <person name="Berriman M."/>
        </authorList>
    </citation>
    <scope>NUCLEOTIDE SEQUENCE [LARGE SCALE GENOMIC DNA]</scope>
</reference>
<proteinExistence type="predicted"/>
<name>A0A077ZGQ0_TRITR</name>
<evidence type="ECO:0000256" key="2">
    <source>
        <dbReference type="ARBA" id="ARBA00023065"/>
    </source>
</evidence>
<evidence type="ECO:0000256" key="3">
    <source>
        <dbReference type="ARBA" id="ARBA00023214"/>
    </source>
</evidence>
<keyword evidence="3" id="KW-0868">Chloride</keyword>
<feature type="compositionally biased region" description="Polar residues" evidence="4">
    <location>
        <begin position="39"/>
        <end position="62"/>
    </location>
</feature>
<dbReference type="InterPro" id="IPR050970">
    <property type="entry name" value="Cl_channel_volt-gated"/>
</dbReference>
<dbReference type="PANTHER" id="PTHR45720">
    <property type="entry name" value="CHLORIDE CHANNEL PROTEIN 2"/>
    <property type="match status" value="1"/>
</dbReference>
<sequence>MILIGSIKRLQLELLLENHVGPTARKREALARLKERLQNEAQQSPKEPCSSSSPVAPLNNNTEEADEPGRELSTYPSSENLEFFNLDYVDTYTANRVHMTTRSLFNCVTNQTQSLADKLAKETAIDLFGKERKQWENEKLEETVEFPAEIIDPAPFQLVENTGVMLASILFNQLGIKSAYVTRLGRLIGVVGLREIRQGLETARRSENLPPMNEPESQGSNKAAITWSFRKTLEV</sequence>
<protein>
    <submittedName>
        <fullName evidence="5">Chloride channel protein 2</fullName>
    </submittedName>
</protein>
<evidence type="ECO:0000313" key="5">
    <source>
        <dbReference type="EMBL" id="CDW58823.1"/>
    </source>
</evidence>
<dbReference type="AlphaFoldDB" id="A0A077ZGQ0"/>
<evidence type="ECO:0000256" key="1">
    <source>
        <dbReference type="ARBA" id="ARBA00022448"/>
    </source>
</evidence>
<evidence type="ECO:0000313" key="6">
    <source>
        <dbReference type="Proteomes" id="UP000030665"/>
    </source>
</evidence>
<dbReference type="Gene3D" id="3.10.580.10">
    <property type="entry name" value="CBS-domain"/>
    <property type="match status" value="1"/>
</dbReference>
<keyword evidence="6" id="KW-1185">Reference proteome</keyword>
<keyword evidence="1" id="KW-0813">Transport</keyword>
<dbReference type="PANTHER" id="PTHR45720:SF10">
    <property type="entry name" value="CHLORIDE CHANNEL PROTEIN 2"/>
    <property type="match status" value="1"/>
</dbReference>
<evidence type="ECO:0000256" key="4">
    <source>
        <dbReference type="SAM" id="MobiDB-lite"/>
    </source>
</evidence>
<dbReference type="InterPro" id="IPR046342">
    <property type="entry name" value="CBS_dom_sf"/>
</dbReference>